<sequence>MLRHKGRGYMRLSAPILAQLTQSLGQTLNTGHHRFNSQSWVLNAVELGTETSRD</sequence>
<organism evidence="1 2">
    <name type="scientific">Meloidogyne incognita</name>
    <name type="common">Southern root-knot nematode worm</name>
    <name type="synonym">Oxyuris incognita</name>
    <dbReference type="NCBI Taxonomy" id="6306"/>
    <lineage>
        <taxon>Eukaryota</taxon>
        <taxon>Metazoa</taxon>
        <taxon>Ecdysozoa</taxon>
        <taxon>Nematoda</taxon>
        <taxon>Chromadorea</taxon>
        <taxon>Rhabditida</taxon>
        <taxon>Tylenchina</taxon>
        <taxon>Tylenchomorpha</taxon>
        <taxon>Tylenchoidea</taxon>
        <taxon>Meloidogynidae</taxon>
        <taxon>Meloidogyninae</taxon>
        <taxon>Meloidogyne</taxon>
        <taxon>Meloidogyne incognita group</taxon>
    </lineage>
</organism>
<protein>
    <submittedName>
        <fullName evidence="2">Uncharacterized protein</fullName>
    </submittedName>
</protein>
<dbReference type="Proteomes" id="UP000887563">
    <property type="component" value="Unplaced"/>
</dbReference>
<name>A0A914M5I4_MELIC</name>
<evidence type="ECO:0000313" key="1">
    <source>
        <dbReference type="Proteomes" id="UP000887563"/>
    </source>
</evidence>
<proteinExistence type="predicted"/>
<evidence type="ECO:0000313" key="2">
    <source>
        <dbReference type="WBParaSite" id="Minc3s01190g21550"/>
    </source>
</evidence>
<dbReference type="AlphaFoldDB" id="A0A914M5I4"/>
<dbReference type="WBParaSite" id="Minc3s01190g21550">
    <property type="protein sequence ID" value="Minc3s01190g21550"/>
    <property type="gene ID" value="Minc3s01190g21550"/>
</dbReference>
<accession>A0A914M5I4</accession>
<reference evidence="2" key="1">
    <citation type="submission" date="2022-11" db="UniProtKB">
        <authorList>
            <consortium name="WormBaseParasite"/>
        </authorList>
    </citation>
    <scope>IDENTIFICATION</scope>
</reference>
<keyword evidence="1" id="KW-1185">Reference proteome</keyword>